<dbReference type="PANTHER" id="PTHR31677:SF49">
    <property type="entry name" value="ETHYLENE-RESPONSIVE TRANSCRIPTION FACTOR ERF086"/>
    <property type="match status" value="1"/>
</dbReference>
<protein>
    <recommendedName>
        <fullName evidence="8">AP2/ERF domain-containing protein</fullName>
    </recommendedName>
</protein>
<dbReference type="EMBL" id="JARPOI010000004">
    <property type="protein sequence ID" value="KAJ9181952.1"/>
    <property type="molecule type" value="Genomic_DNA"/>
</dbReference>
<sequence>MSTSQTLDKPLYEQVKIHGGYAFIQRNTSPPQTGERRGRRKQTEPGRFLGVRRRPWGRYAAEIRDPTTKERHWLGTFDTAQEAALAYDRAALSMKGTQARTNFIYTDHGTFHSLLTPFDDVQLQPFFQPSEFFTGIPQCNKQQLPTNQNNTPPKHETCQNESPNQSSGETTESVYDNSFFFSRDDSNNSGYLGCIVPDNCLRPPSNPTSTNSKTSKSKAPSDHHQNFSSTITTTSIEHQSAQCNSNAFPPDTATRSYPWFDELNSGFWGDDEKPWEFNSDELSAMINNDPLTAGDVCMETFFPSANNIPCYESVPQATSSVSSFTPSYPPYGDIVEFGYSSLF</sequence>
<evidence type="ECO:0000256" key="4">
    <source>
        <dbReference type="ARBA" id="ARBA00023125"/>
    </source>
</evidence>
<feature type="compositionally biased region" description="Low complexity" evidence="7">
    <location>
        <begin position="207"/>
        <end position="218"/>
    </location>
</feature>
<dbReference type="PANTHER" id="PTHR31677">
    <property type="entry name" value="AP2 DOMAIN CLASS TRANSCRIPTION FACTOR"/>
    <property type="match status" value="1"/>
</dbReference>
<evidence type="ECO:0000256" key="3">
    <source>
        <dbReference type="ARBA" id="ARBA00023015"/>
    </source>
</evidence>
<evidence type="ECO:0000259" key="8">
    <source>
        <dbReference type="PROSITE" id="PS51032"/>
    </source>
</evidence>
<feature type="region of interest" description="Disordered" evidence="7">
    <location>
        <begin position="137"/>
        <end position="172"/>
    </location>
</feature>
<dbReference type="Pfam" id="PF00847">
    <property type="entry name" value="AP2"/>
    <property type="match status" value="1"/>
</dbReference>
<keyword evidence="5" id="KW-0804">Transcription</keyword>
<dbReference type="PRINTS" id="PR00367">
    <property type="entry name" value="ETHRSPELEMNT"/>
</dbReference>
<evidence type="ECO:0000256" key="5">
    <source>
        <dbReference type="ARBA" id="ARBA00023163"/>
    </source>
</evidence>
<feature type="region of interest" description="Disordered" evidence="7">
    <location>
        <begin position="202"/>
        <end position="227"/>
    </location>
</feature>
<gene>
    <name evidence="9" type="ORF">P3X46_005995</name>
</gene>
<evidence type="ECO:0000256" key="6">
    <source>
        <dbReference type="ARBA" id="ARBA00023242"/>
    </source>
</evidence>
<feature type="compositionally biased region" description="Polar residues" evidence="7">
    <location>
        <begin position="159"/>
        <end position="172"/>
    </location>
</feature>
<evidence type="ECO:0000256" key="2">
    <source>
        <dbReference type="ARBA" id="ARBA00022745"/>
    </source>
</evidence>
<dbReference type="Proteomes" id="UP001174677">
    <property type="component" value="Chromosome 4"/>
</dbReference>
<feature type="domain" description="AP2/ERF" evidence="8">
    <location>
        <begin position="47"/>
        <end position="104"/>
    </location>
</feature>
<evidence type="ECO:0000313" key="10">
    <source>
        <dbReference type="Proteomes" id="UP001174677"/>
    </source>
</evidence>
<accession>A0ABQ9MNT2</accession>
<comment type="caution">
    <text evidence="9">The sequence shown here is derived from an EMBL/GenBank/DDBJ whole genome shotgun (WGS) entry which is preliminary data.</text>
</comment>
<evidence type="ECO:0000256" key="7">
    <source>
        <dbReference type="SAM" id="MobiDB-lite"/>
    </source>
</evidence>
<organism evidence="9 10">
    <name type="scientific">Hevea brasiliensis</name>
    <name type="common">Para rubber tree</name>
    <name type="synonym">Siphonia brasiliensis</name>
    <dbReference type="NCBI Taxonomy" id="3981"/>
    <lineage>
        <taxon>Eukaryota</taxon>
        <taxon>Viridiplantae</taxon>
        <taxon>Streptophyta</taxon>
        <taxon>Embryophyta</taxon>
        <taxon>Tracheophyta</taxon>
        <taxon>Spermatophyta</taxon>
        <taxon>Magnoliopsida</taxon>
        <taxon>eudicotyledons</taxon>
        <taxon>Gunneridae</taxon>
        <taxon>Pentapetalae</taxon>
        <taxon>rosids</taxon>
        <taxon>fabids</taxon>
        <taxon>Malpighiales</taxon>
        <taxon>Euphorbiaceae</taxon>
        <taxon>Crotonoideae</taxon>
        <taxon>Micrandreae</taxon>
        <taxon>Hevea</taxon>
    </lineage>
</organism>
<dbReference type="InterPro" id="IPR036955">
    <property type="entry name" value="AP2/ERF_dom_sf"/>
</dbReference>
<reference evidence="9" key="1">
    <citation type="journal article" date="2023" name="Plant Biotechnol. J.">
        <title>Chromosome-level wild Hevea brasiliensis genome provides new tools for genomic-assisted breeding and valuable loci to elevate rubber yield.</title>
        <authorList>
            <person name="Cheng H."/>
            <person name="Song X."/>
            <person name="Hu Y."/>
            <person name="Wu T."/>
            <person name="Yang Q."/>
            <person name="An Z."/>
            <person name="Feng S."/>
            <person name="Deng Z."/>
            <person name="Wu W."/>
            <person name="Zeng X."/>
            <person name="Tu M."/>
            <person name="Wang X."/>
            <person name="Huang H."/>
        </authorList>
    </citation>
    <scope>NUCLEOTIDE SEQUENCE</scope>
    <source>
        <strain evidence="9">MT/VB/25A 57/8</strain>
    </source>
</reference>
<dbReference type="SMART" id="SM00380">
    <property type="entry name" value="AP2"/>
    <property type="match status" value="1"/>
</dbReference>
<proteinExistence type="predicted"/>
<dbReference type="InterPro" id="IPR001471">
    <property type="entry name" value="AP2/ERF_dom"/>
</dbReference>
<evidence type="ECO:0000313" key="9">
    <source>
        <dbReference type="EMBL" id="KAJ9181952.1"/>
    </source>
</evidence>
<dbReference type="PROSITE" id="PS51032">
    <property type="entry name" value="AP2_ERF"/>
    <property type="match status" value="1"/>
</dbReference>
<dbReference type="CDD" id="cd00018">
    <property type="entry name" value="AP2"/>
    <property type="match status" value="1"/>
</dbReference>
<evidence type="ECO:0000256" key="1">
    <source>
        <dbReference type="ARBA" id="ARBA00004123"/>
    </source>
</evidence>
<keyword evidence="4" id="KW-0238">DNA-binding</keyword>
<feature type="compositionally biased region" description="Polar residues" evidence="7">
    <location>
        <begin position="137"/>
        <end position="152"/>
    </location>
</feature>
<keyword evidence="2" id="KW-0936">Ethylene signaling pathway</keyword>
<keyword evidence="6" id="KW-0539">Nucleus</keyword>
<name>A0ABQ9MNT2_HEVBR</name>
<dbReference type="InterPro" id="IPR016177">
    <property type="entry name" value="DNA-bd_dom_sf"/>
</dbReference>
<comment type="subcellular location">
    <subcellularLocation>
        <location evidence="1">Nucleus</location>
    </subcellularLocation>
</comment>
<dbReference type="SUPFAM" id="SSF54171">
    <property type="entry name" value="DNA-binding domain"/>
    <property type="match status" value="1"/>
</dbReference>
<keyword evidence="3" id="KW-0805">Transcription regulation</keyword>
<keyword evidence="10" id="KW-1185">Reference proteome</keyword>
<feature type="region of interest" description="Disordered" evidence="7">
    <location>
        <begin position="24"/>
        <end position="46"/>
    </location>
</feature>
<dbReference type="Gene3D" id="3.30.730.10">
    <property type="entry name" value="AP2/ERF domain"/>
    <property type="match status" value="1"/>
</dbReference>